<feature type="chain" id="PRO_5044559676" description="Chitin-binding type-2 domain-containing protein" evidence="1">
    <location>
        <begin position="23"/>
        <end position="189"/>
    </location>
</feature>
<keyword evidence="1" id="KW-0732">Signal</keyword>
<dbReference type="GO" id="GO:0005576">
    <property type="term" value="C:extracellular region"/>
    <property type="evidence" value="ECO:0007669"/>
    <property type="project" value="InterPro"/>
</dbReference>
<dbReference type="VEuPathDB" id="VectorBase:MDOMA2_016415"/>
<dbReference type="InterPro" id="IPR036508">
    <property type="entry name" value="Chitin-bd_dom_sf"/>
</dbReference>
<sequence length="189" mass="20942">MELGYNIFSVLLLLFAINLSNARDCGINPIDSFHIEVPTTTSTISTTTTTTTTTVSSTTSTTTESTTTTVTQSSTSSVSVETTTSGMHSCDTTTTSLCIATTTTTTWECDSNTNSPPSSFAVRVFWTHQDCVNLKDDTFLVDPRHCRRYYICHNGRPKRQHCPLTQWFDRQTLSCRARNLVTNCPINRS</sequence>
<dbReference type="PROSITE" id="PS50940">
    <property type="entry name" value="CHIT_BIND_II"/>
    <property type="match status" value="1"/>
</dbReference>
<name>A0A1I8M0M5_MUSDO</name>
<reference evidence="3" key="1">
    <citation type="submission" date="2020-05" db="UniProtKB">
        <authorList>
            <consortium name="EnsemblMetazoa"/>
        </authorList>
    </citation>
    <scope>IDENTIFICATION</scope>
    <source>
        <strain evidence="3">Aabys</strain>
    </source>
</reference>
<feature type="domain" description="Chitin-binding type-2" evidence="2">
    <location>
        <begin position="128"/>
        <end position="186"/>
    </location>
</feature>
<dbReference type="SUPFAM" id="SSF57625">
    <property type="entry name" value="Invertebrate chitin-binding proteins"/>
    <property type="match status" value="1"/>
</dbReference>
<dbReference type="AlphaFoldDB" id="A0A1I8M0M5"/>
<evidence type="ECO:0000259" key="2">
    <source>
        <dbReference type="PROSITE" id="PS50940"/>
    </source>
</evidence>
<gene>
    <name evidence="3" type="primary">101891244</name>
</gene>
<evidence type="ECO:0000256" key="1">
    <source>
        <dbReference type="SAM" id="SignalP"/>
    </source>
</evidence>
<dbReference type="OrthoDB" id="6020543at2759"/>
<dbReference type="GO" id="GO:0008061">
    <property type="term" value="F:chitin binding"/>
    <property type="evidence" value="ECO:0007669"/>
    <property type="project" value="InterPro"/>
</dbReference>
<proteinExistence type="predicted"/>
<organism evidence="3">
    <name type="scientific">Musca domestica</name>
    <name type="common">House fly</name>
    <dbReference type="NCBI Taxonomy" id="7370"/>
    <lineage>
        <taxon>Eukaryota</taxon>
        <taxon>Metazoa</taxon>
        <taxon>Ecdysozoa</taxon>
        <taxon>Arthropoda</taxon>
        <taxon>Hexapoda</taxon>
        <taxon>Insecta</taxon>
        <taxon>Pterygota</taxon>
        <taxon>Neoptera</taxon>
        <taxon>Endopterygota</taxon>
        <taxon>Diptera</taxon>
        <taxon>Brachycera</taxon>
        <taxon>Muscomorpha</taxon>
        <taxon>Muscoidea</taxon>
        <taxon>Muscidae</taxon>
        <taxon>Musca</taxon>
    </lineage>
</organism>
<dbReference type="InterPro" id="IPR002557">
    <property type="entry name" value="Chitin-bd_dom"/>
</dbReference>
<feature type="signal peptide" evidence="1">
    <location>
        <begin position="1"/>
        <end position="22"/>
    </location>
</feature>
<accession>A0A1I8M0M5</accession>
<dbReference type="VEuPathDB" id="VectorBase:MDOA000046"/>
<dbReference type="EnsemblMetazoa" id="MDOA000046-RB">
    <property type="protein sequence ID" value="MDOA000046-PB"/>
    <property type="gene ID" value="MDOA000046"/>
</dbReference>
<dbReference type="Gene3D" id="2.170.140.10">
    <property type="entry name" value="Chitin binding domain"/>
    <property type="match status" value="1"/>
</dbReference>
<protein>
    <recommendedName>
        <fullName evidence="2">Chitin-binding type-2 domain-containing protein</fullName>
    </recommendedName>
</protein>
<evidence type="ECO:0000313" key="3">
    <source>
        <dbReference type="EnsemblMetazoa" id="MDOA000046-PB"/>
    </source>
</evidence>
<dbReference type="SMART" id="SM00494">
    <property type="entry name" value="ChtBD2"/>
    <property type="match status" value="1"/>
</dbReference>
<dbReference type="Pfam" id="PF01607">
    <property type="entry name" value="CBM_14"/>
    <property type="match status" value="1"/>
</dbReference>
<dbReference type="RefSeq" id="XP_011293979.2">
    <property type="nucleotide sequence ID" value="XM_011295677.3"/>
</dbReference>